<name>A0A9D4YXX0_CHLVU</name>
<proteinExistence type="predicted"/>
<organism evidence="1 2">
    <name type="scientific">Chlorella vulgaris</name>
    <name type="common">Green alga</name>
    <dbReference type="NCBI Taxonomy" id="3077"/>
    <lineage>
        <taxon>Eukaryota</taxon>
        <taxon>Viridiplantae</taxon>
        <taxon>Chlorophyta</taxon>
        <taxon>core chlorophytes</taxon>
        <taxon>Trebouxiophyceae</taxon>
        <taxon>Chlorellales</taxon>
        <taxon>Chlorellaceae</taxon>
        <taxon>Chlorella clade</taxon>
        <taxon>Chlorella</taxon>
    </lineage>
</organism>
<gene>
    <name evidence="1" type="ORF">D9Q98_004227</name>
</gene>
<evidence type="ECO:0000313" key="2">
    <source>
        <dbReference type="Proteomes" id="UP001055712"/>
    </source>
</evidence>
<dbReference type="EMBL" id="SIDB01000005">
    <property type="protein sequence ID" value="KAI3432684.1"/>
    <property type="molecule type" value="Genomic_DNA"/>
</dbReference>
<evidence type="ECO:0000313" key="1">
    <source>
        <dbReference type="EMBL" id="KAI3432684.1"/>
    </source>
</evidence>
<keyword evidence="2" id="KW-1185">Reference proteome</keyword>
<comment type="caution">
    <text evidence="1">The sequence shown here is derived from an EMBL/GenBank/DDBJ whole genome shotgun (WGS) entry which is preliminary data.</text>
</comment>
<dbReference type="AlphaFoldDB" id="A0A9D4YXX0"/>
<reference evidence="1" key="1">
    <citation type="journal article" date="2019" name="Plant J.">
        <title>Chlorella vulgaris genome assembly and annotation reveals the molecular basis for metabolic acclimation to high light conditions.</title>
        <authorList>
            <person name="Cecchin M."/>
            <person name="Marcolungo L."/>
            <person name="Rossato M."/>
            <person name="Girolomoni L."/>
            <person name="Cosentino E."/>
            <person name="Cuine S."/>
            <person name="Li-Beisson Y."/>
            <person name="Delledonne M."/>
            <person name="Ballottari M."/>
        </authorList>
    </citation>
    <scope>NUCLEOTIDE SEQUENCE</scope>
    <source>
        <strain evidence="1">211/11P</strain>
    </source>
</reference>
<accession>A0A9D4YXX0</accession>
<protein>
    <submittedName>
        <fullName evidence="1">Uncharacterized protein</fullName>
    </submittedName>
</protein>
<sequence>MYVELHETAGCDEHMPEFSSIREAMFSRLEMLDPGFVERIPKFKVSEADWDALQQNTAHFRHWLTTSVQHALLMHDTGPYLCNAVAWASATTVAQVAERVAKHAWRWSETL</sequence>
<dbReference type="Proteomes" id="UP001055712">
    <property type="component" value="Unassembled WGS sequence"/>
</dbReference>
<reference evidence="1" key="2">
    <citation type="submission" date="2020-11" db="EMBL/GenBank/DDBJ databases">
        <authorList>
            <person name="Cecchin M."/>
            <person name="Marcolungo L."/>
            <person name="Rossato M."/>
            <person name="Girolomoni L."/>
            <person name="Cosentino E."/>
            <person name="Cuine S."/>
            <person name="Li-Beisson Y."/>
            <person name="Delledonne M."/>
            <person name="Ballottari M."/>
        </authorList>
    </citation>
    <scope>NUCLEOTIDE SEQUENCE</scope>
    <source>
        <strain evidence="1">211/11P</strain>
        <tissue evidence="1">Whole cell</tissue>
    </source>
</reference>